<dbReference type="Proteomes" id="UP001497535">
    <property type="component" value="Unassembled WGS sequence"/>
</dbReference>
<protein>
    <submittedName>
        <fullName evidence="1">Uncharacterized protein</fullName>
    </submittedName>
</protein>
<sequence length="64" mass="7568">MNNTNNLLSPIQVVAKYKFEGRNNDELSFSKNDIITVTQQLDGGWYVFCFEFFENLEENWTKIN</sequence>
<evidence type="ECO:0000313" key="2">
    <source>
        <dbReference type="Proteomes" id="UP001497535"/>
    </source>
</evidence>
<organism evidence="1 2">
    <name type="scientific">Meloidogyne enterolobii</name>
    <name type="common">Root-knot nematode worm</name>
    <name type="synonym">Meloidogyne mayaguensis</name>
    <dbReference type="NCBI Taxonomy" id="390850"/>
    <lineage>
        <taxon>Eukaryota</taxon>
        <taxon>Metazoa</taxon>
        <taxon>Ecdysozoa</taxon>
        <taxon>Nematoda</taxon>
        <taxon>Chromadorea</taxon>
        <taxon>Rhabditida</taxon>
        <taxon>Tylenchina</taxon>
        <taxon>Tylenchomorpha</taxon>
        <taxon>Tylenchoidea</taxon>
        <taxon>Meloidogynidae</taxon>
        <taxon>Meloidogyninae</taxon>
        <taxon>Meloidogyne</taxon>
    </lineage>
</organism>
<keyword evidence="2" id="KW-1185">Reference proteome</keyword>
<gene>
    <name evidence="1" type="ORF">MENTE1834_LOCUS8130</name>
</gene>
<reference evidence="1" key="1">
    <citation type="submission" date="2023-11" db="EMBL/GenBank/DDBJ databases">
        <authorList>
            <person name="Poullet M."/>
        </authorList>
    </citation>
    <scope>NUCLEOTIDE SEQUENCE</scope>
    <source>
        <strain evidence="1">E1834</strain>
    </source>
</reference>
<accession>A0ACB0Y6Z6</accession>
<name>A0ACB0Y6Z6_MELEN</name>
<evidence type="ECO:0000313" key="1">
    <source>
        <dbReference type="EMBL" id="CAK5033473.1"/>
    </source>
</evidence>
<comment type="caution">
    <text evidence="1">The sequence shown here is derived from an EMBL/GenBank/DDBJ whole genome shotgun (WGS) entry which is preliminary data.</text>
</comment>
<dbReference type="EMBL" id="CAVMJV010000007">
    <property type="protein sequence ID" value="CAK5033473.1"/>
    <property type="molecule type" value="Genomic_DNA"/>
</dbReference>
<proteinExistence type="predicted"/>